<evidence type="ECO:0000313" key="2">
    <source>
        <dbReference type="EMBL" id="MFD0750414.1"/>
    </source>
</evidence>
<keyword evidence="3" id="KW-1185">Reference proteome</keyword>
<sequence length="161" mass="17433">MKVSNVIIPAIVALALAACTSTGNENGNADTMANSDTVSKPTEVEAASMCFLRTEGKDNKDTTSTELVIKDNKVTGQMYWHPFEKDSRKGALNGTLKGDTVNAVWSFMQEGMQDTLALQFLIAGDNLMQKPLKLNTQTGRQQTDNAAGFTLLHHPSVSLKK</sequence>
<feature type="signal peptide" evidence="1">
    <location>
        <begin position="1"/>
        <end position="17"/>
    </location>
</feature>
<dbReference type="PROSITE" id="PS51257">
    <property type="entry name" value="PROKAR_LIPOPROTEIN"/>
    <property type="match status" value="1"/>
</dbReference>
<organism evidence="2 3">
    <name type="scientific">Mucilaginibacter calamicampi</name>
    <dbReference type="NCBI Taxonomy" id="1302352"/>
    <lineage>
        <taxon>Bacteria</taxon>
        <taxon>Pseudomonadati</taxon>
        <taxon>Bacteroidota</taxon>
        <taxon>Sphingobacteriia</taxon>
        <taxon>Sphingobacteriales</taxon>
        <taxon>Sphingobacteriaceae</taxon>
        <taxon>Mucilaginibacter</taxon>
    </lineage>
</organism>
<name>A0ABW2YXW6_9SPHI</name>
<dbReference type="RefSeq" id="WP_377099669.1">
    <property type="nucleotide sequence ID" value="NZ_JBHTHU010000006.1"/>
</dbReference>
<reference evidence="3" key="1">
    <citation type="journal article" date="2019" name="Int. J. Syst. Evol. Microbiol.">
        <title>The Global Catalogue of Microorganisms (GCM) 10K type strain sequencing project: providing services to taxonomists for standard genome sequencing and annotation.</title>
        <authorList>
            <consortium name="The Broad Institute Genomics Platform"/>
            <consortium name="The Broad Institute Genome Sequencing Center for Infectious Disease"/>
            <person name="Wu L."/>
            <person name="Ma J."/>
        </authorList>
    </citation>
    <scope>NUCLEOTIDE SEQUENCE [LARGE SCALE GENOMIC DNA]</scope>
    <source>
        <strain evidence="3">CCUG 63418</strain>
    </source>
</reference>
<dbReference type="Proteomes" id="UP001596958">
    <property type="component" value="Unassembled WGS sequence"/>
</dbReference>
<evidence type="ECO:0000313" key="3">
    <source>
        <dbReference type="Proteomes" id="UP001596958"/>
    </source>
</evidence>
<accession>A0ABW2YXW6</accession>
<keyword evidence="1" id="KW-0732">Signal</keyword>
<dbReference type="EMBL" id="JBHTHU010000006">
    <property type="protein sequence ID" value="MFD0750414.1"/>
    <property type="molecule type" value="Genomic_DNA"/>
</dbReference>
<comment type="caution">
    <text evidence="2">The sequence shown here is derived from an EMBL/GenBank/DDBJ whole genome shotgun (WGS) entry which is preliminary data.</text>
</comment>
<evidence type="ECO:0008006" key="4">
    <source>
        <dbReference type="Google" id="ProtNLM"/>
    </source>
</evidence>
<gene>
    <name evidence="2" type="ORF">ACFQZS_09695</name>
</gene>
<evidence type="ECO:0000256" key="1">
    <source>
        <dbReference type="SAM" id="SignalP"/>
    </source>
</evidence>
<protein>
    <recommendedName>
        <fullName evidence="4">Lipoprotein</fullName>
    </recommendedName>
</protein>
<proteinExistence type="predicted"/>
<feature type="chain" id="PRO_5045221550" description="Lipoprotein" evidence="1">
    <location>
        <begin position="18"/>
        <end position="161"/>
    </location>
</feature>